<keyword evidence="3" id="KW-1185">Reference proteome</keyword>
<proteinExistence type="predicted"/>
<name>A0A918L0P8_9ACTN</name>
<feature type="region of interest" description="Disordered" evidence="1">
    <location>
        <begin position="1"/>
        <end position="27"/>
    </location>
</feature>
<evidence type="ECO:0000256" key="1">
    <source>
        <dbReference type="SAM" id="MobiDB-lite"/>
    </source>
</evidence>
<evidence type="ECO:0000313" key="3">
    <source>
        <dbReference type="Proteomes" id="UP000606194"/>
    </source>
</evidence>
<accession>A0A918L0P8</accession>
<organism evidence="2 3">
    <name type="scientific">Streptomyces humidus</name>
    <dbReference type="NCBI Taxonomy" id="52259"/>
    <lineage>
        <taxon>Bacteria</taxon>
        <taxon>Bacillati</taxon>
        <taxon>Actinomycetota</taxon>
        <taxon>Actinomycetes</taxon>
        <taxon>Kitasatosporales</taxon>
        <taxon>Streptomycetaceae</taxon>
        <taxon>Streptomyces</taxon>
    </lineage>
</organism>
<reference evidence="2" key="2">
    <citation type="submission" date="2020-09" db="EMBL/GenBank/DDBJ databases">
        <authorList>
            <person name="Sun Q."/>
            <person name="Ohkuma M."/>
        </authorList>
    </citation>
    <scope>NUCLEOTIDE SEQUENCE</scope>
    <source>
        <strain evidence="2">JCM 4386</strain>
    </source>
</reference>
<gene>
    <name evidence="2" type="ORF">GCM10010269_02690</name>
</gene>
<dbReference type="EMBL" id="BMTL01000001">
    <property type="protein sequence ID" value="GGR67383.1"/>
    <property type="molecule type" value="Genomic_DNA"/>
</dbReference>
<comment type="caution">
    <text evidence="2">The sequence shown here is derived from an EMBL/GenBank/DDBJ whole genome shotgun (WGS) entry which is preliminary data.</text>
</comment>
<reference evidence="2" key="1">
    <citation type="journal article" date="2014" name="Int. J. Syst. Evol. Microbiol.">
        <title>Complete genome sequence of Corynebacterium casei LMG S-19264T (=DSM 44701T), isolated from a smear-ripened cheese.</title>
        <authorList>
            <consortium name="US DOE Joint Genome Institute (JGI-PGF)"/>
            <person name="Walter F."/>
            <person name="Albersmeier A."/>
            <person name="Kalinowski J."/>
            <person name="Ruckert C."/>
        </authorList>
    </citation>
    <scope>NUCLEOTIDE SEQUENCE</scope>
    <source>
        <strain evidence="2">JCM 4386</strain>
    </source>
</reference>
<sequence>MPTHRTPDGTPHEYADDRPPPARGEPPEHARFAAYLEALARVPAAEETSLVRRVLTDEDATMARSAVVRHLDRTATEFPRATVADDESWQAWTKVMKEAVEEAVGEDAFLTTRLSEWTLLRALTAPSGPRARTPPTAAPVTATVAALGTASDWLQRRLVEAVDASPQALAFLAEHGRTKKVRAAAANRVR</sequence>
<dbReference type="AlphaFoldDB" id="A0A918L0P8"/>
<dbReference type="Proteomes" id="UP000606194">
    <property type="component" value="Unassembled WGS sequence"/>
</dbReference>
<dbReference type="RefSeq" id="WP_229877659.1">
    <property type="nucleotide sequence ID" value="NZ_BMTL01000001.1"/>
</dbReference>
<evidence type="ECO:0000313" key="2">
    <source>
        <dbReference type="EMBL" id="GGR67383.1"/>
    </source>
</evidence>
<protein>
    <submittedName>
        <fullName evidence="2">Uncharacterized protein</fullName>
    </submittedName>
</protein>